<evidence type="ECO:0000313" key="2">
    <source>
        <dbReference type="Proteomes" id="UP000026739"/>
    </source>
</evidence>
<organism evidence="1 2">
    <name type="scientific">Pseudomonas mandelii PD30</name>
    <dbReference type="NCBI Taxonomy" id="1419583"/>
    <lineage>
        <taxon>Bacteria</taxon>
        <taxon>Pseudomonadati</taxon>
        <taxon>Pseudomonadota</taxon>
        <taxon>Gammaproteobacteria</taxon>
        <taxon>Pseudomonadales</taxon>
        <taxon>Pseudomonadaceae</taxon>
        <taxon>Pseudomonas</taxon>
    </lineage>
</organism>
<dbReference type="Proteomes" id="UP000026739">
    <property type="component" value="Unassembled WGS sequence"/>
</dbReference>
<protein>
    <submittedName>
        <fullName evidence="1">Uncharacterized protein</fullName>
    </submittedName>
</protein>
<sequence>MSFSITNVGISEDGRLLVTLNKKSTGTNTQIWVKPTSPIPSLTIADIELLAKQEAAKEHTC</sequence>
<dbReference type="EMBL" id="AZQQ01000109">
    <property type="protein sequence ID" value="KDD65502.1"/>
    <property type="molecule type" value="Genomic_DNA"/>
</dbReference>
<accession>A0A059KTW1</accession>
<dbReference type="AlphaFoldDB" id="A0A059KTW1"/>
<name>A0A059KTW1_9PSED</name>
<reference evidence="1 2" key="1">
    <citation type="submission" date="2013-12" db="EMBL/GenBank/DDBJ databases">
        <authorList>
            <person name="Formusa P.A."/>
            <person name="Habash M."/>
            <person name="Lee H."/>
            <person name="Trevors J.T."/>
        </authorList>
    </citation>
    <scope>NUCLEOTIDE SEQUENCE [LARGE SCALE GENOMIC DNA]</scope>
    <source>
        <strain evidence="1 2">PD30</strain>
    </source>
</reference>
<evidence type="ECO:0000313" key="1">
    <source>
        <dbReference type="EMBL" id="KDD65502.1"/>
    </source>
</evidence>
<gene>
    <name evidence="1" type="ORF">V466_28970</name>
</gene>
<proteinExistence type="predicted"/>
<comment type="caution">
    <text evidence="1">The sequence shown here is derived from an EMBL/GenBank/DDBJ whole genome shotgun (WGS) entry which is preliminary data.</text>
</comment>